<comment type="caution">
    <text evidence="1">The sequence shown here is derived from an EMBL/GenBank/DDBJ whole genome shotgun (WGS) entry which is preliminary data.</text>
</comment>
<name>A0ABS4KB86_9FIRM</name>
<keyword evidence="2" id="KW-1185">Reference proteome</keyword>
<dbReference type="RefSeq" id="WP_210059822.1">
    <property type="nucleotide sequence ID" value="NZ_JAGGLJ010000001.1"/>
</dbReference>
<accession>A0ABS4KB86</accession>
<evidence type="ECO:0000313" key="1">
    <source>
        <dbReference type="EMBL" id="MBP2024516.1"/>
    </source>
</evidence>
<gene>
    <name evidence="1" type="ORF">J2Z71_000031</name>
</gene>
<dbReference type="Pfam" id="PF12841">
    <property type="entry name" value="YvrJ"/>
    <property type="match status" value="1"/>
</dbReference>
<sequence>MEELFNQIANVGFPIAISCYLLIRIEFKISELTKSINDLSNSISTYNH</sequence>
<organism evidence="1 2">
    <name type="scientific">Peptoniphilus stercorisuis</name>
    <dbReference type="NCBI Taxonomy" id="1436965"/>
    <lineage>
        <taxon>Bacteria</taxon>
        <taxon>Bacillati</taxon>
        <taxon>Bacillota</taxon>
        <taxon>Tissierellia</taxon>
        <taxon>Tissierellales</taxon>
        <taxon>Peptoniphilaceae</taxon>
        <taxon>Peptoniphilus</taxon>
    </lineage>
</organism>
<evidence type="ECO:0000313" key="2">
    <source>
        <dbReference type="Proteomes" id="UP001519306"/>
    </source>
</evidence>
<dbReference type="InterPro" id="IPR024419">
    <property type="entry name" value="YvrJ"/>
</dbReference>
<evidence type="ECO:0008006" key="3">
    <source>
        <dbReference type="Google" id="ProtNLM"/>
    </source>
</evidence>
<proteinExistence type="predicted"/>
<dbReference type="EMBL" id="JAGGLJ010000001">
    <property type="protein sequence ID" value="MBP2024516.1"/>
    <property type="molecule type" value="Genomic_DNA"/>
</dbReference>
<protein>
    <recommendedName>
        <fullName evidence="3">YvrJ family protein</fullName>
    </recommendedName>
</protein>
<reference evidence="1 2" key="1">
    <citation type="submission" date="2021-03" db="EMBL/GenBank/DDBJ databases">
        <title>Genomic Encyclopedia of Type Strains, Phase IV (KMG-IV): sequencing the most valuable type-strain genomes for metagenomic binning, comparative biology and taxonomic classification.</title>
        <authorList>
            <person name="Goeker M."/>
        </authorList>
    </citation>
    <scope>NUCLEOTIDE SEQUENCE [LARGE SCALE GENOMIC DNA]</scope>
    <source>
        <strain evidence="1 2">DSM 27563</strain>
    </source>
</reference>
<dbReference type="Proteomes" id="UP001519306">
    <property type="component" value="Unassembled WGS sequence"/>
</dbReference>